<name>A0A5M9R8T1_9GAMM</name>
<sequence length="124" mass="13558">MKRASIINTVKHTTSLNLIVQLFFVFLTCITSAIAESNNTSAIREPTKTTNISNGYTTILQGDSLTPPFTPDTRQSGTVNLINNNTDAVTPLSDKKWILPTHKTASETVASAYNFPDQNKTITL</sequence>
<dbReference type="RefSeq" id="WP_150384662.1">
    <property type="nucleotide sequence ID" value="NZ_BAAAFS010000001.1"/>
</dbReference>
<evidence type="ECO:0000313" key="2">
    <source>
        <dbReference type="Proteomes" id="UP000322181"/>
    </source>
</evidence>
<dbReference type="EMBL" id="VXKB01000001">
    <property type="protein sequence ID" value="KAA8717001.1"/>
    <property type="molecule type" value="Genomic_DNA"/>
</dbReference>
<gene>
    <name evidence="1" type="ORF">F4V73_03765</name>
</gene>
<reference evidence="1 2" key="1">
    <citation type="submission" date="2019-09" db="EMBL/GenBank/DDBJ databases">
        <title>Draft genome sequence of various Type strains from the CCUG.</title>
        <authorList>
            <person name="Pineiro-Iglesias B."/>
            <person name="Tunovic T."/>
            <person name="Unosson C."/>
            <person name="Inganas E."/>
            <person name="Ohlen M."/>
            <person name="Cardew S."/>
            <person name="Jensie-Markopoulos S."/>
            <person name="Salva-Serra F."/>
            <person name="Jaen-Luchoro D."/>
            <person name="Karlsson R."/>
            <person name="Svensson-Stadler L."/>
            <person name="Chun J."/>
            <person name="Moore E."/>
        </authorList>
    </citation>
    <scope>NUCLEOTIDE SEQUENCE [LARGE SCALE GENOMIC DNA]</scope>
    <source>
        <strain evidence="1 2">CCUG 53682T</strain>
    </source>
</reference>
<dbReference type="Proteomes" id="UP000322181">
    <property type="component" value="Unassembled WGS sequence"/>
</dbReference>
<evidence type="ECO:0000313" key="1">
    <source>
        <dbReference type="EMBL" id="KAA8717001.1"/>
    </source>
</evidence>
<organism evidence="1 2">
    <name type="scientific">Morganella psychrotolerans</name>
    <dbReference type="NCBI Taxonomy" id="368603"/>
    <lineage>
        <taxon>Bacteria</taxon>
        <taxon>Pseudomonadati</taxon>
        <taxon>Pseudomonadota</taxon>
        <taxon>Gammaproteobacteria</taxon>
        <taxon>Enterobacterales</taxon>
        <taxon>Morganellaceae</taxon>
        <taxon>Morganella</taxon>
    </lineage>
</organism>
<protein>
    <submittedName>
        <fullName evidence="1">Uncharacterized protein</fullName>
    </submittedName>
</protein>
<accession>A0A5M9R8T1</accession>
<dbReference type="AlphaFoldDB" id="A0A5M9R8T1"/>
<comment type="caution">
    <text evidence="1">The sequence shown here is derived from an EMBL/GenBank/DDBJ whole genome shotgun (WGS) entry which is preliminary data.</text>
</comment>
<proteinExistence type="predicted"/>